<dbReference type="PANTHER" id="PTHR42887:SF2">
    <property type="entry name" value="OS12G0638800 PROTEIN"/>
    <property type="match status" value="1"/>
</dbReference>
<dbReference type="SUPFAM" id="SSF51905">
    <property type="entry name" value="FAD/NAD(P)-binding domain"/>
    <property type="match status" value="1"/>
</dbReference>
<dbReference type="InterPro" id="IPR036188">
    <property type="entry name" value="FAD/NAD-bd_sf"/>
</dbReference>
<evidence type="ECO:0000256" key="3">
    <source>
        <dbReference type="ARBA" id="ARBA00022827"/>
    </source>
</evidence>
<dbReference type="Gene3D" id="2.40.30.10">
    <property type="entry name" value="Translation factors"/>
    <property type="match status" value="1"/>
</dbReference>
<dbReference type="OrthoDB" id="9773233at2"/>
<dbReference type="InterPro" id="IPR055178">
    <property type="entry name" value="RsdA/BaiN/AoA(So)-like_dom"/>
</dbReference>
<protein>
    <submittedName>
        <fullName evidence="6">FAD-dependent oxidoreductase</fullName>
    </submittedName>
</protein>
<evidence type="ECO:0000256" key="2">
    <source>
        <dbReference type="ARBA" id="ARBA00022630"/>
    </source>
</evidence>
<dbReference type="SUPFAM" id="SSF160996">
    <property type="entry name" value="HI0933 insert domain-like"/>
    <property type="match status" value="1"/>
</dbReference>
<dbReference type="EMBL" id="JEOB01000004">
    <property type="protein sequence ID" value="EXM38013.1"/>
    <property type="molecule type" value="Genomic_DNA"/>
</dbReference>
<dbReference type="InterPro" id="IPR057661">
    <property type="entry name" value="RsdA/BaiN/AoA(So)_Rossmann"/>
</dbReference>
<dbReference type="Gene3D" id="3.50.50.60">
    <property type="entry name" value="FAD/NAD(P)-binding domain"/>
    <property type="match status" value="1"/>
</dbReference>
<evidence type="ECO:0000259" key="4">
    <source>
        <dbReference type="Pfam" id="PF03486"/>
    </source>
</evidence>
<keyword evidence="7" id="KW-1185">Reference proteome</keyword>
<dbReference type="InterPro" id="IPR004792">
    <property type="entry name" value="BaiN-like"/>
</dbReference>
<comment type="cofactor">
    <cofactor evidence="1">
        <name>FAD</name>
        <dbReference type="ChEBI" id="CHEBI:57692"/>
    </cofactor>
</comment>
<evidence type="ECO:0000259" key="5">
    <source>
        <dbReference type="Pfam" id="PF22780"/>
    </source>
</evidence>
<comment type="caution">
    <text evidence="6">The sequence shown here is derived from an EMBL/GenBank/DDBJ whole genome shotgun (WGS) entry which is preliminary data.</text>
</comment>
<dbReference type="RefSeq" id="WP_037290110.1">
    <property type="nucleotide sequence ID" value="NZ_JEOB01000004.1"/>
</dbReference>
<proteinExistence type="predicted"/>
<dbReference type="AlphaFoldDB" id="A0A011VTV3"/>
<organism evidence="6 7">
    <name type="scientific">Ruminococcus albus SY3</name>
    <dbReference type="NCBI Taxonomy" id="1341156"/>
    <lineage>
        <taxon>Bacteria</taxon>
        <taxon>Bacillati</taxon>
        <taxon>Bacillota</taxon>
        <taxon>Clostridia</taxon>
        <taxon>Eubacteriales</taxon>
        <taxon>Oscillospiraceae</taxon>
        <taxon>Ruminococcus</taxon>
    </lineage>
</organism>
<dbReference type="PATRIC" id="fig|1341156.4.peg.3016"/>
<gene>
    <name evidence="6" type="ORF">RASY3_17080</name>
</gene>
<dbReference type="PRINTS" id="PR00411">
    <property type="entry name" value="PNDRDTASEI"/>
</dbReference>
<dbReference type="PANTHER" id="PTHR42887">
    <property type="entry name" value="OS12G0638800 PROTEIN"/>
    <property type="match status" value="1"/>
</dbReference>
<feature type="domain" description="RsdA/BaiN/AoA(So)-like insert" evidence="5">
    <location>
        <begin position="195"/>
        <end position="358"/>
    </location>
</feature>
<dbReference type="Proteomes" id="UP000021369">
    <property type="component" value="Unassembled WGS sequence"/>
</dbReference>
<keyword evidence="3" id="KW-0274">FAD</keyword>
<evidence type="ECO:0000313" key="7">
    <source>
        <dbReference type="Proteomes" id="UP000021369"/>
    </source>
</evidence>
<name>A0A011VTV3_RUMAL</name>
<sequence length="418" mass="45898">MMPTKTYDAVIVGGGAAGLFCGCQLATLGKSAVIIEKNERFGRKLRITGKGRCNVTNNCDVETVMKNIPRNNRFMYSSLSCFTSEDTMAFFEGIGVPLKTERGNRVFPVSDSAHDIADTLVNYCLDCGVELVSREVTSLIIEEGCAVGVRCGESEYRGGSVIIATGGRSYPKTGSDGFGYKLAKSAGHHVTPITPSLCPIVTEEAEECAEMMGLSLKNCTLSLLEDNSNKPLYEELGEMLFTHFGLSGPLVLSASAHIRDIEKHTYHICIDLKPALSIEQLDARILRDFSDFPNREFGNSLGKLLPAKMIPVIVARSGISSEKRVNQITREERRSLVEVIKKLTFIVKRLRPIDEAIITRGGVELSEIDPKTMQSKLCKNLYFIGEILDLDAYTGGFNLQIAWSTAYACAQAVEYTEE</sequence>
<evidence type="ECO:0000256" key="1">
    <source>
        <dbReference type="ARBA" id="ARBA00001974"/>
    </source>
</evidence>
<dbReference type="PROSITE" id="PS51257">
    <property type="entry name" value="PROKAR_LIPOPROTEIN"/>
    <property type="match status" value="1"/>
</dbReference>
<keyword evidence="2" id="KW-0285">Flavoprotein</keyword>
<accession>A0A011VTV3</accession>
<dbReference type="Gene3D" id="1.10.8.260">
    <property type="entry name" value="HI0933 insert domain-like"/>
    <property type="match status" value="1"/>
</dbReference>
<dbReference type="InterPro" id="IPR023166">
    <property type="entry name" value="BaiN-like_dom_sf"/>
</dbReference>
<feature type="domain" description="RsdA/BaiN/AoA(So)-like Rossmann fold-like" evidence="4">
    <location>
        <begin position="8"/>
        <end position="411"/>
    </location>
</feature>
<evidence type="ECO:0000313" key="6">
    <source>
        <dbReference type="EMBL" id="EXM38013.1"/>
    </source>
</evidence>
<dbReference type="Pfam" id="PF03486">
    <property type="entry name" value="HI0933_like"/>
    <property type="match status" value="1"/>
</dbReference>
<dbReference type="Pfam" id="PF22780">
    <property type="entry name" value="HI0933_like_1st"/>
    <property type="match status" value="1"/>
</dbReference>
<reference evidence="6 7" key="1">
    <citation type="submission" date="2013-06" db="EMBL/GenBank/DDBJ databases">
        <title>Rumen cellulosomics: divergent fiber-degrading strategies revealed by comparative genome-wide analysis of six Ruminococcal strains.</title>
        <authorList>
            <person name="Dassa B."/>
            <person name="Borovok I."/>
            <person name="Lamed R."/>
            <person name="Flint H."/>
            <person name="Yeoman C.J."/>
            <person name="White B."/>
            <person name="Bayer E.A."/>
        </authorList>
    </citation>
    <scope>NUCLEOTIDE SEQUENCE [LARGE SCALE GENOMIC DNA]</scope>
    <source>
        <strain evidence="6 7">SY3</strain>
    </source>
</reference>
<dbReference type="NCBIfam" id="TIGR00275">
    <property type="entry name" value="aminoacetone oxidase family FAD-binding enzyme"/>
    <property type="match status" value="1"/>
</dbReference>